<dbReference type="AlphaFoldDB" id="A0A364NDW5"/>
<keyword evidence="2" id="KW-1185">Reference proteome</keyword>
<evidence type="ECO:0000313" key="1">
    <source>
        <dbReference type="EMBL" id="RAR15504.1"/>
    </source>
</evidence>
<reference evidence="2" key="1">
    <citation type="submission" date="2018-05" db="EMBL/GenBank/DDBJ databases">
        <title>Draft genome sequence of Stemphylium lycopersici strain CIDEFI 213.</title>
        <authorList>
            <person name="Medina R."/>
            <person name="Franco M.E.E."/>
            <person name="Lucentini C.G."/>
            <person name="Saparrat M.C.N."/>
            <person name="Balatti P.A."/>
        </authorList>
    </citation>
    <scope>NUCLEOTIDE SEQUENCE [LARGE SCALE GENOMIC DNA]</scope>
    <source>
        <strain evidence="2">CIDEFI 213</strain>
    </source>
</reference>
<name>A0A364NDW5_STELY</name>
<comment type="caution">
    <text evidence="1">The sequence shown here is derived from an EMBL/GenBank/DDBJ whole genome shotgun (WGS) entry which is preliminary data.</text>
</comment>
<dbReference type="Proteomes" id="UP000249619">
    <property type="component" value="Unassembled WGS sequence"/>
</dbReference>
<proteinExistence type="predicted"/>
<accession>A0A364NDW5</accession>
<protein>
    <submittedName>
        <fullName evidence="1">Uncharacterized protein</fullName>
    </submittedName>
</protein>
<organism evidence="1 2">
    <name type="scientific">Stemphylium lycopersici</name>
    <name type="common">Tomato gray leaf spot disease fungus</name>
    <name type="synonym">Thyrospora lycopersici</name>
    <dbReference type="NCBI Taxonomy" id="183478"/>
    <lineage>
        <taxon>Eukaryota</taxon>
        <taxon>Fungi</taxon>
        <taxon>Dikarya</taxon>
        <taxon>Ascomycota</taxon>
        <taxon>Pezizomycotina</taxon>
        <taxon>Dothideomycetes</taxon>
        <taxon>Pleosporomycetidae</taxon>
        <taxon>Pleosporales</taxon>
        <taxon>Pleosporineae</taxon>
        <taxon>Pleosporaceae</taxon>
        <taxon>Stemphylium</taxon>
    </lineage>
</organism>
<gene>
    <name evidence="1" type="ORF">DDE83_001145</name>
</gene>
<evidence type="ECO:0000313" key="2">
    <source>
        <dbReference type="Proteomes" id="UP000249619"/>
    </source>
</evidence>
<sequence length="244" mass="26576">MPTVPSHQDLSQRELLQPPSLQSGFNHLYQQPLVASESASDLCIEKTRFPRLSGKNVLLVLDTEDAVEVGVLGETVENGLAIGSKCIRDSASVVEVRQVYNEQGVKVLANRIQAMVNFASQNQERNQTEDVGNVIIGAIQGYVRTAKRDGSGAAFEILTLYNATTGEIAQSVSDGVPLQAEYLIEARERDITYGSVLDPIFSKAARKEHGPKFYIANDWSEAICGQKRIDRLLAAAGDLKCVLA</sequence>
<dbReference type="EMBL" id="QGDH01000011">
    <property type="protein sequence ID" value="RAR15504.1"/>
    <property type="molecule type" value="Genomic_DNA"/>
</dbReference>